<evidence type="ECO:0000313" key="3">
    <source>
        <dbReference type="Proteomes" id="UP000822688"/>
    </source>
</evidence>
<reference evidence="2" key="1">
    <citation type="submission" date="2020-06" db="EMBL/GenBank/DDBJ databases">
        <title>WGS assembly of Ceratodon purpureus strain R40.</title>
        <authorList>
            <person name="Carey S.B."/>
            <person name="Jenkins J."/>
            <person name="Shu S."/>
            <person name="Lovell J.T."/>
            <person name="Sreedasyam A."/>
            <person name="Maumus F."/>
            <person name="Tiley G.P."/>
            <person name="Fernandez-Pozo N."/>
            <person name="Barry K."/>
            <person name="Chen C."/>
            <person name="Wang M."/>
            <person name="Lipzen A."/>
            <person name="Daum C."/>
            <person name="Saski C.A."/>
            <person name="Payton A.C."/>
            <person name="Mcbreen J.C."/>
            <person name="Conrad R.E."/>
            <person name="Kollar L.M."/>
            <person name="Olsson S."/>
            <person name="Huttunen S."/>
            <person name="Landis J.B."/>
            <person name="Wickett N.J."/>
            <person name="Johnson M.G."/>
            <person name="Rensing S.A."/>
            <person name="Grimwood J."/>
            <person name="Schmutz J."/>
            <person name="Mcdaniel S.F."/>
        </authorList>
    </citation>
    <scope>NUCLEOTIDE SEQUENCE</scope>
    <source>
        <strain evidence="2">R40</strain>
    </source>
</reference>
<dbReference type="Proteomes" id="UP000822688">
    <property type="component" value="Chromosome V"/>
</dbReference>
<organism evidence="2 3">
    <name type="scientific">Ceratodon purpureus</name>
    <name type="common">Fire moss</name>
    <name type="synonym">Dicranum purpureum</name>
    <dbReference type="NCBI Taxonomy" id="3225"/>
    <lineage>
        <taxon>Eukaryota</taxon>
        <taxon>Viridiplantae</taxon>
        <taxon>Streptophyta</taxon>
        <taxon>Embryophyta</taxon>
        <taxon>Bryophyta</taxon>
        <taxon>Bryophytina</taxon>
        <taxon>Bryopsida</taxon>
        <taxon>Dicranidae</taxon>
        <taxon>Pseudoditrichales</taxon>
        <taxon>Ditrichaceae</taxon>
        <taxon>Ceratodon</taxon>
    </lineage>
</organism>
<dbReference type="AlphaFoldDB" id="A0A8T0HVC7"/>
<comment type="caution">
    <text evidence="2">The sequence shown here is derived from an EMBL/GenBank/DDBJ whole genome shotgun (WGS) entry which is preliminary data.</text>
</comment>
<accession>A0A8T0HVC7</accession>
<feature type="region of interest" description="Disordered" evidence="1">
    <location>
        <begin position="104"/>
        <end position="159"/>
    </location>
</feature>
<name>A0A8T0HVC7_CERPU</name>
<gene>
    <name evidence="2" type="ORF">KC19_VG280400</name>
</gene>
<evidence type="ECO:0000256" key="1">
    <source>
        <dbReference type="SAM" id="MobiDB-lite"/>
    </source>
</evidence>
<proteinExistence type="predicted"/>
<dbReference type="EMBL" id="CM026426">
    <property type="protein sequence ID" value="KAG0574655.1"/>
    <property type="molecule type" value="Genomic_DNA"/>
</dbReference>
<evidence type="ECO:0000313" key="2">
    <source>
        <dbReference type="EMBL" id="KAG0574655.1"/>
    </source>
</evidence>
<protein>
    <submittedName>
        <fullName evidence="2">Uncharacterized protein</fullName>
    </submittedName>
</protein>
<sequence>MMLKCTILRQWKLMIITEFQAVRVTMERLHSAYVMTKLEKACDLFESLPLQILHVSTCIPLQKWEYDNSYPVDGVTNVDEWAVEVCLADNVVGNGLSSIKKRRVNGMEPPKYGSSSDRIMIPSAEESTTSHSKDEEADAAEDEDSKRKGKGKQHSLDKK</sequence>
<keyword evidence="3" id="KW-1185">Reference proteome</keyword>